<dbReference type="AlphaFoldDB" id="A0A1A9URG2"/>
<evidence type="ECO:0000313" key="2">
    <source>
        <dbReference type="EnsemblMetazoa" id="GAUT012998-PA"/>
    </source>
</evidence>
<keyword evidence="1" id="KW-0812">Transmembrane</keyword>
<dbReference type="EnsemblMetazoa" id="GAUT012998-RA">
    <property type="protein sequence ID" value="GAUT012998-PA"/>
    <property type="gene ID" value="GAUT012998"/>
</dbReference>
<sequence>MKIVTEGGRNQKNECFVMSAVCWRRRQRQRQRQRSMVSCAFVGSACISVISSIPVTAYSQRVIISIPKRIHNLTVALLEMLKLDTVHPSHSLLKEQCFKMFQMLM</sequence>
<proteinExistence type="predicted"/>
<dbReference type="VEuPathDB" id="VectorBase:GAUT012998"/>
<reference evidence="2" key="1">
    <citation type="submission" date="2020-05" db="UniProtKB">
        <authorList>
            <consortium name="EnsemblMetazoa"/>
        </authorList>
    </citation>
    <scope>IDENTIFICATION</scope>
    <source>
        <strain evidence="2">TTRI</strain>
    </source>
</reference>
<keyword evidence="3" id="KW-1185">Reference proteome</keyword>
<keyword evidence="1" id="KW-0472">Membrane</keyword>
<keyword evidence="1" id="KW-1133">Transmembrane helix</keyword>
<evidence type="ECO:0000313" key="3">
    <source>
        <dbReference type="Proteomes" id="UP000078200"/>
    </source>
</evidence>
<feature type="transmembrane region" description="Helical" evidence="1">
    <location>
        <begin position="35"/>
        <end position="58"/>
    </location>
</feature>
<protein>
    <submittedName>
        <fullName evidence="2">Uncharacterized protein</fullName>
    </submittedName>
</protein>
<evidence type="ECO:0000256" key="1">
    <source>
        <dbReference type="SAM" id="Phobius"/>
    </source>
</evidence>
<dbReference type="Proteomes" id="UP000078200">
    <property type="component" value="Unassembled WGS sequence"/>
</dbReference>
<organism evidence="2 3">
    <name type="scientific">Glossina austeni</name>
    <name type="common">Savannah tsetse fly</name>
    <dbReference type="NCBI Taxonomy" id="7395"/>
    <lineage>
        <taxon>Eukaryota</taxon>
        <taxon>Metazoa</taxon>
        <taxon>Ecdysozoa</taxon>
        <taxon>Arthropoda</taxon>
        <taxon>Hexapoda</taxon>
        <taxon>Insecta</taxon>
        <taxon>Pterygota</taxon>
        <taxon>Neoptera</taxon>
        <taxon>Endopterygota</taxon>
        <taxon>Diptera</taxon>
        <taxon>Brachycera</taxon>
        <taxon>Muscomorpha</taxon>
        <taxon>Hippoboscoidea</taxon>
        <taxon>Glossinidae</taxon>
        <taxon>Glossina</taxon>
    </lineage>
</organism>
<accession>A0A1A9URG2</accession>
<name>A0A1A9URG2_GLOAU</name>